<accession>A0ABV5TJV2</accession>
<protein>
    <submittedName>
        <fullName evidence="1">Uncharacterized protein</fullName>
    </submittedName>
</protein>
<dbReference type="EMBL" id="JBHMBS010000015">
    <property type="protein sequence ID" value="MFB9679385.1"/>
    <property type="molecule type" value="Genomic_DNA"/>
</dbReference>
<name>A0ABV5TJV2_9ACTN</name>
<reference evidence="1 2" key="1">
    <citation type="submission" date="2024-09" db="EMBL/GenBank/DDBJ databases">
        <authorList>
            <person name="Sun Q."/>
            <person name="Mori K."/>
        </authorList>
    </citation>
    <scope>NUCLEOTIDE SEQUENCE [LARGE SCALE GENOMIC DNA]</scope>
    <source>
        <strain evidence="1 2">JCM 3028</strain>
    </source>
</reference>
<keyword evidence="2" id="KW-1185">Reference proteome</keyword>
<dbReference type="Proteomes" id="UP001589610">
    <property type="component" value="Unassembled WGS sequence"/>
</dbReference>
<proteinExistence type="predicted"/>
<evidence type="ECO:0000313" key="2">
    <source>
        <dbReference type="Proteomes" id="UP001589610"/>
    </source>
</evidence>
<evidence type="ECO:0000313" key="1">
    <source>
        <dbReference type="EMBL" id="MFB9679385.1"/>
    </source>
</evidence>
<dbReference type="RefSeq" id="WP_386160800.1">
    <property type="nucleotide sequence ID" value="NZ_JBHMBS010000015.1"/>
</dbReference>
<organism evidence="1 2">
    <name type="scientific">Streptosporangium vulgare</name>
    <dbReference type="NCBI Taxonomy" id="46190"/>
    <lineage>
        <taxon>Bacteria</taxon>
        <taxon>Bacillati</taxon>
        <taxon>Actinomycetota</taxon>
        <taxon>Actinomycetes</taxon>
        <taxon>Streptosporangiales</taxon>
        <taxon>Streptosporangiaceae</taxon>
        <taxon>Streptosporangium</taxon>
    </lineage>
</organism>
<gene>
    <name evidence="1" type="ORF">ACFFRH_28225</name>
</gene>
<comment type="caution">
    <text evidence="1">The sequence shown here is derived from an EMBL/GenBank/DDBJ whole genome shotgun (WGS) entry which is preliminary data.</text>
</comment>
<sequence>MRVDMGEEMHGSRAIAIWHRTVGWASRELAALEPNKVAHLKVRSGEHLAAILISSFMYRMPIEMDVDGGVDLLYSLASLEQDGFRELFPEGMDRAAFEVKSLGSGFRTMDSKIDRISARGGNPAGLSISVEVRAAADILAEADVLLRRACDGLAAKTDEASSKNAFLVIHPFDHFAMETYEHQVIGPFLPDMRSYDGLDSIWILWVPEHLSVWSKRLGGWTDLIFTAANSDEDREPCLSVLQDAEAVFLEAIDYRKGSPYYFGFNA</sequence>